<dbReference type="SUPFAM" id="SSF53335">
    <property type="entry name" value="S-adenosyl-L-methionine-dependent methyltransferases"/>
    <property type="match status" value="1"/>
</dbReference>
<organism evidence="2 3">
    <name type="scientific">Jatrophihabitans lederbergiae</name>
    <dbReference type="NCBI Taxonomy" id="3075547"/>
    <lineage>
        <taxon>Bacteria</taxon>
        <taxon>Bacillati</taxon>
        <taxon>Actinomycetota</taxon>
        <taxon>Actinomycetes</taxon>
        <taxon>Jatrophihabitantales</taxon>
        <taxon>Jatrophihabitantaceae</taxon>
        <taxon>Jatrophihabitans</taxon>
    </lineage>
</organism>
<evidence type="ECO:0000256" key="1">
    <source>
        <dbReference type="SAM" id="MobiDB-lite"/>
    </source>
</evidence>
<dbReference type="Proteomes" id="UP001183176">
    <property type="component" value="Unassembled WGS sequence"/>
</dbReference>
<accession>A0ABU2JE35</accession>
<reference evidence="3" key="1">
    <citation type="submission" date="2023-07" db="EMBL/GenBank/DDBJ databases">
        <title>30 novel species of actinomycetes from the DSMZ collection.</title>
        <authorList>
            <person name="Nouioui I."/>
        </authorList>
    </citation>
    <scope>NUCLEOTIDE SEQUENCE [LARGE SCALE GENOMIC DNA]</scope>
    <source>
        <strain evidence="3">DSM 44399</strain>
    </source>
</reference>
<proteinExistence type="predicted"/>
<dbReference type="GO" id="GO:0008168">
    <property type="term" value="F:methyltransferase activity"/>
    <property type="evidence" value="ECO:0007669"/>
    <property type="project" value="UniProtKB-KW"/>
</dbReference>
<keyword evidence="3" id="KW-1185">Reference proteome</keyword>
<dbReference type="GO" id="GO:0032259">
    <property type="term" value="P:methylation"/>
    <property type="evidence" value="ECO:0007669"/>
    <property type="project" value="UniProtKB-KW"/>
</dbReference>
<comment type="caution">
    <text evidence="2">The sequence shown here is derived from an EMBL/GenBank/DDBJ whole genome shotgun (WGS) entry which is preliminary data.</text>
</comment>
<dbReference type="Gene3D" id="3.40.50.150">
    <property type="entry name" value="Vaccinia Virus protein VP39"/>
    <property type="match status" value="1"/>
</dbReference>
<gene>
    <name evidence="2" type="ORF">RM423_17825</name>
</gene>
<feature type="region of interest" description="Disordered" evidence="1">
    <location>
        <begin position="29"/>
        <end position="48"/>
    </location>
</feature>
<evidence type="ECO:0000313" key="3">
    <source>
        <dbReference type="Proteomes" id="UP001183176"/>
    </source>
</evidence>
<dbReference type="Pfam" id="PF04672">
    <property type="entry name" value="Methyltransf_19"/>
    <property type="match status" value="1"/>
</dbReference>
<dbReference type="EC" id="2.1.1.-" evidence="2"/>
<protein>
    <submittedName>
        <fullName evidence="2">SAM-dependent methyltransferase</fullName>
        <ecNumber evidence="2">2.1.1.-</ecNumber>
    </submittedName>
</protein>
<dbReference type="InterPro" id="IPR029063">
    <property type="entry name" value="SAM-dependent_MTases_sf"/>
</dbReference>
<feature type="region of interest" description="Disordered" evidence="1">
    <location>
        <begin position="1"/>
        <end position="20"/>
    </location>
</feature>
<dbReference type="RefSeq" id="WP_311424395.1">
    <property type="nucleotide sequence ID" value="NZ_JAVREH010000032.1"/>
</dbReference>
<name>A0ABU2JE35_9ACTN</name>
<evidence type="ECO:0000313" key="2">
    <source>
        <dbReference type="EMBL" id="MDT0263247.1"/>
    </source>
</evidence>
<dbReference type="EMBL" id="JAVREH010000032">
    <property type="protein sequence ID" value="MDT0263247.1"/>
    <property type="molecule type" value="Genomic_DNA"/>
</dbReference>
<keyword evidence="2" id="KW-0808">Transferase</keyword>
<sequence length="317" mass="33894">MLGTHVPGARSKKPPAGHRLTLEWTQPRAPVPRREGGCSMPENSSTTAVEEAPVGVNAMIPNSARIMDYLLGGNANFASDRAVADNAFVNWPGDPGGIDGVRVDLHAARDALQRIVGYLAGECEIRQFLDLASGLPTVGNTHEAARAVATGCRVVYVDNEPSVAAHGQSLLDSDADTVFLDADFRKPKDILGRAAATLDFSKPVGLILFGVLHFVDDVGRPEQIMADLLAAVPSGSYLALSHFAKAEEDTALNAMLTEMDKQTGDSVVRRTRAEVERFFHGMEAVPPGVVQTELWRPASGAPGPKPLPMWCGLARKR</sequence>
<dbReference type="InterPro" id="IPR006764">
    <property type="entry name" value="SAM_dep_MeTrfase_SAV2177_type"/>
</dbReference>
<dbReference type="PIRSF" id="PIRSF017393">
    <property type="entry name" value="MTase_SAV2177"/>
    <property type="match status" value="1"/>
</dbReference>
<keyword evidence="2" id="KW-0489">Methyltransferase</keyword>